<dbReference type="SUPFAM" id="SSF52540">
    <property type="entry name" value="P-loop containing nucleoside triphosphate hydrolases"/>
    <property type="match status" value="1"/>
</dbReference>
<dbReference type="Gene3D" id="1.20.150.20">
    <property type="entry name" value="ATP synthase alpha/beta chain, C-terminal domain"/>
    <property type="match status" value="1"/>
</dbReference>
<dbReference type="EMBL" id="CAJNNV010028305">
    <property type="protein sequence ID" value="CAE8624055.1"/>
    <property type="molecule type" value="Genomic_DNA"/>
</dbReference>
<gene>
    <name evidence="4" type="ORF">PGLA1383_LOCUS41248</name>
</gene>
<dbReference type="Gene3D" id="3.40.50.300">
    <property type="entry name" value="P-loop containing nucleotide triphosphate hydrolases"/>
    <property type="match status" value="1"/>
</dbReference>
<dbReference type="AlphaFoldDB" id="A0A813GCT7"/>
<dbReference type="Gene3D" id="3.40.50.12240">
    <property type="match status" value="1"/>
</dbReference>
<dbReference type="OrthoDB" id="432660at2759"/>
<dbReference type="GO" id="GO:0005524">
    <property type="term" value="F:ATP binding"/>
    <property type="evidence" value="ECO:0007669"/>
    <property type="project" value="InterPro"/>
</dbReference>
<dbReference type="SUPFAM" id="SSF47917">
    <property type="entry name" value="C-terminal domain of alpha and beta subunits of F1 ATP synthase"/>
    <property type="match status" value="1"/>
</dbReference>
<comment type="caution">
    <text evidence="4">The sequence shown here is derived from an EMBL/GenBank/DDBJ whole genome shotgun (WGS) entry which is preliminary data.</text>
</comment>
<organism evidence="4 5">
    <name type="scientific">Polarella glacialis</name>
    <name type="common">Dinoflagellate</name>
    <dbReference type="NCBI Taxonomy" id="89957"/>
    <lineage>
        <taxon>Eukaryota</taxon>
        <taxon>Sar</taxon>
        <taxon>Alveolata</taxon>
        <taxon>Dinophyceae</taxon>
        <taxon>Suessiales</taxon>
        <taxon>Suessiaceae</taxon>
        <taxon>Polarella</taxon>
    </lineage>
</organism>
<dbReference type="Pfam" id="PF00006">
    <property type="entry name" value="ATP-synt_ab"/>
    <property type="match status" value="1"/>
</dbReference>
<feature type="domain" description="ATPase F1/V1/A1 complex alpha/beta subunit nucleotide-binding" evidence="3">
    <location>
        <begin position="173"/>
        <end position="345"/>
    </location>
</feature>
<dbReference type="GO" id="GO:0043531">
    <property type="term" value="F:ADP binding"/>
    <property type="evidence" value="ECO:0007669"/>
    <property type="project" value="TreeGrafter"/>
</dbReference>
<evidence type="ECO:0000259" key="3">
    <source>
        <dbReference type="Pfam" id="PF00006"/>
    </source>
</evidence>
<dbReference type="InterPro" id="IPR000194">
    <property type="entry name" value="ATPase_F1/V1/A1_a/bsu_nucl-bd"/>
</dbReference>
<evidence type="ECO:0000313" key="5">
    <source>
        <dbReference type="Proteomes" id="UP000654075"/>
    </source>
</evidence>
<dbReference type="PANTHER" id="PTHR48082">
    <property type="entry name" value="ATP SYNTHASE SUBUNIT ALPHA, MITOCHONDRIAL"/>
    <property type="match status" value="1"/>
</dbReference>
<keyword evidence="5" id="KW-1185">Reference proteome</keyword>
<comment type="similarity">
    <text evidence="1">Belongs to the ATPase alpha/beta chains family.</text>
</comment>
<dbReference type="InterPro" id="IPR005294">
    <property type="entry name" value="ATP_synth_F1_asu"/>
</dbReference>
<dbReference type="InterPro" id="IPR038376">
    <property type="entry name" value="ATP_synth_asu_C_sf"/>
</dbReference>
<evidence type="ECO:0000256" key="1">
    <source>
        <dbReference type="ARBA" id="ARBA00008936"/>
    </source>
</evidence>
<dbReference type="Proteomes" id="UP000654075">
    <property type="component" value="Unassembled WGS sequence"/>
</dbReference>
<accession>A0A813GCT7</accession>
<protein>
    <recommendedName>
        <fullName evidence="3">ATPase F1/V1/A1 complex alpha/beta subunit nucleotide-binding domain-containing protein</fullName>
    </recommendedName>
</protein>
<dbReference type="PANTHER" id="PTHR48082:SF2">
    <property type="entry name" value="ATP SYNTHASE SUBUNIT ALPHA, MITOCHONDRIAL"/>
    <property type="match status" value="1"/>
</dbReference>
<dbReference type="GO" id="GO:0045259">
    <property type="term" value="C:proton-transporting ATP synthase complex"/>
    <property type="evidence" value="ECO:0007669"/>
    <property type="project" value="InterPro"/>
</dbReference>
<evidence type="ECO:0000256" key="2">
    <source>
        <dbReference type="SAM" id="MobiDB-lite"/>
    </source>
</evidence>
<sequence length="619" mass="64574">MAVPFRHLCSRSRTAGAALRASLPVKFAGRSISSASAGSPCSSRGFAASLHSSWTQSRGEAGQSASCSSEAPALEVVRSHEEGLLVLGARSSFATGSKSTARGHVFEHAGREWVCVFEVDRYWWAAPLKMEEACWLQVEDRSNHGESCAAECLARPTPTQAERAQLSKGLNTGVIAVDTLAPVGVGQSMLICGPQGTGKSTLAKQVLEQALTLRQVDKAFRFLSDPCAPPADPAQQRAGALVEMAISPSTKQGSASFLAPLFATVGAAEAVRDAGQNALLVLDTAEPVLKAWDLAVQMAEACGNPMNSDSLAAQRRAFFAALFERAAVLPSGGSLTMLVLLDTEAMAALAAAAAGASVADSNHAFQVSDFEGRRPPEMERLRRLEARGVALTAQALMAVGIAPPKSSSEAPDNTAVGGKASREMQSLSDGQIILDKTAAAEGRFPAIVPGASFSRFGLGGSGSKEGAPARQARDVRPPTLQAVSAHLRMLLALEQEAHFRPKTDSVDGIQSAQLQAVMAALLQPPGAPLLAEEMTVLLLAAVSGALDPMPSSRVAAVLSGGSRSPLLCHLQEAIPSVLKKIAEEPQLSKVTIRELEVAVRLFVKLKEAEASPDATTAAE</sequence>
<dbReference type="GO" id="GO:0046933">
    <property type="term" value="F:proton-transporting ATP synthase activity, rotational mechanism"/>
    <property type="evidence" value="ECO:0007669"/>
    <property type="project" value="InterPro"/>
</dbReference>
<reference evidence="4" key="1">
    <citation type="submission" date="2021-02" db="EMBL/GenBank/DDBJ databases">
        <authorList>
            <person name="Dougan E. K."/>
            <person name="Rhodes N."/>
            <person name="Thang M."/>
            <person name="Chan C."/>
        </authorList>
    </citation>
    <scope>NUCLEOTIDE SEQUENCE</scope>
</reference>
<dbReference type="OMA" id="DTEPAHE"/>
<name>A0A813GCT7_POLGL</name>
<feature type="region of interest" description="Disordered" evidence="2">
    <location>
        <begin position="402"/>
        <end position="422"/>
    </location>
</feature>
<dbReference type="InterPro" id="IPR027417">
    <property type="entry name" value="P-loop_NTPase"/>
</dbReference>
<proteinExistence type="inferred from homology"/>
<evidence type="ECO:0000313" key="4">
    <source>
        <dbReference type="EMBL" id="CAE8624055.1"/>
    </source>
</evidence>